<comment type="caution">
    <text evidence="1">The sequence shown here is derived from an EMBL/GenBank/DDBJ whole genome shotgun (WGS) entry which is preliminary data.</text>
</comment>
<accession>A0A9N9B069</accession>
<evidence type="ECO:0000313" key="2">
    <source>
        <dbReference type="Proteomes" id="UP000789706"/>
    </source>
</evidence>
<dbReference type="OrthoDB" id="10621957at2759"/>
<dbReference type="AlphaFoldDB" id="A0A9N9B069"/>
<gene>
    <name evidence="1" type="ORF">DEBURN_LOCUS6982</name>
</gene>
<protein>
    <submittedName>
        <fullName evidence="1">7029_t:CDS:1</fullName>
    </submittedName>
</protein>
<evidence type="ECO:0000313" key="1">
    <source>
        <dbReference type="EMBL" id="CAG8548531.1"/>
    </source>
</evidence>
<sequence length="216" mass="24419">MHCLIPGAVTGNDQITTSSTNTAINADHSHLTNAKVIRQISDMWKNGTEEVRGPQVIQQIKQYLEKSTDSAVSQLTMNKNNGFSMQSSSSIICLHKYAIIDIPNPKILLLTSHFTDNPKEFVNSPDQMQLRENEFVNNKYEKSILRYEDFNNSNIIIKVILTIFNSHLLTSFHHGKRYTHYQTVVSSQCAQRHDSKNDPHITLTGSVSSVTIFTPK</sequence>
<name>A0A9N9B069_9GLOM</name>
<organism evidence="1 2">
    <name type="scientific">Diversispora eburnea</name>
    <dbReference type="NCBI Taxonomy" id="1213867"/>
    <lineage>
        <taxon>Eukaryota</taxon>
        <taxon>Fungi</taxon>
        <taxon>Fungi incertae sedis</taxon>
        <taxon>Mucoromycota</taxon>
        <taxon>Glomeromycotina</taxon>
        <taxon>Glomeromycetes</taxon>
        <taxon>Diversisporales</taxon>
        <taxon>Diversisporaceae</taxon>
        <taxon>Diversispora</taxon>
    </lineage>
</organism>
<dbReference type="Proteomes" id="UP000789706">
    <property type="component" value="Unassembled WGS sequence"/>
</dbReference>
<proteinExistence type="predicted"/>
<dbReference type="EMBL" id="CAJVPK010000779">
    <property type="protein sequence ID" value="CAG8548531.1"/>
    <property type="molecule type" value="Genomic_DNA"/>
</dbReference>
<keyword evidence="2" id="KW-1185">Reference proteome</keyword>
<reference evidence="1" key="1">
    <citation type="submission" date="2021-06" db="EMBL/GenBank/DDBJ databases">
        <authorList>
            <person name="Kallberg Y."/>
            <person name="Tangrot J."/>
            <person name="Rosling A."/>
        </authorList>
    </citation>
    <scope>NUCLEOTIDE SEQUENCE</scope>
    <source>
        <strain evidence="1">AZ414A</strain>
    </source>
</reference>